<name>A0ABM3FK55_NEOLC</name>
<evidence type="ECO:0000256" key="1">
    <source>
        <dbReference type="ARBA" id="ARBA00008324"/>
    </source>
</evidence>
<dbReference type="SUPFAM" id="SSF54637">
    <property type="entry name" value="Thioesterase/thiol ester dehydrase-isomerase"/>
    <property type="match status" value="1"/>
</dbReference>
<organism evidence="4 5">
    <name type="scientific">Neodiprion lecontei</name>
    <name type="common">Redheaded pine sawfly</name>
    <dbReference type="NCBI Taxonomy" id="441921"/>
    <lineage>
        <taxon>Eukaryota</taxon>
        <taxon>Metazoa</taxon>
        <taxon>Ecdysozoa</taxon>
        <taxon>Arthropoda</taxon>
        <taxon>Hexapoda</taxon>
        <taxon>Insecta</taxon>
        <taxon>Pterygota</taxon>
        <taxon>Neoptera</taxon>
        <taxon>Endopterygota</taxon>
        <taxon>Hymenoptera</taxon>
        <taxon>Tenthredinoidea</taxon>
        <taxon>Diprionidae</taxon>
        <taxon>Diprioninae</taxon>
        <taxon>Neodiprion</taxon>
    </lineage>
</organism>
<accession>A0ABM3FK55</accession>
<dbReference type="PANTHER" id="PTHR21660">
    <property type="entry name" value="THIOESTERASE SUPERFAMILY MEMBER-RELATED"/>
    <property type="match status" value="1"/>
</dbReference>
<dbReference type="CDD" id="cd03443">
    <property type="entry name" value="PaaI_thioesterase"/>
    <property type="match status" value="1"/>
</dbReference>
<dbReference type="Gene3D" id="3.10.129.10">
    <property type="entry name" value="Hotdog Thioesterase"/>
    <property type="match status" value="1"/>
</dbReference>
<dbReference type="PANTHER" id="PTHR21660:SF1">
    <property type="entry name" value="ACYL-COENZYME A THIOESTERASE 13"/>
    <property type="match status" value="1"/>
</dbReference>
<gene>
    <name evidence="5" type="primary">LOC107221629</name>
</gene>
<dbReference type="InterPro" id="IPR039298">
    <property type="entry name" value="ACOT13"/>
</dbReference>
<protein>
    <submittedName>
        <fullName evidence="5">Acyl-coenzyme A thioesterase 13-like isoform X2</fullName>
    </submittedName>
</protein>
<evidence type="ECO:0000313" key="4">
    <source>
        <dbReference type="Proteomes" id="UP000829291"/>
    </source>
</evidence>
<dbReference type="Pfam" id="PF03061">
    <property type="entry name" value="4HBT"/>
    <property type="match status" value="1"/>
</dbReference>
<comment type="similarity">
    <text evidence="1">Belongs to the thioesterase PaaI family.</text>
</comment>
<evidence type="ECO:0000256" key="2">
    <source>
        <dbReference type="ARBA" id="ARBA00022801"/>
    </source>
</evidence>
<sequence>MLIPQVKTRSSIYVLKYHSVKDGKVKAEFNVTEDHLDNEGHLHTGLTTTLIDMTSVRALFTHRNGFVGMSINIHTSYFQPALLGDVICVDAEVCKILQLIGAMPIAFVDVELSKKNGVQAKNVIARGQHLLTTFKEPSKNV</sequence>
<feature type="domain" description="Thioesterase" evidence="3">
    <location>
        <begin position="40"/>
        <end position="94"/>
    </location>
</feature>
<dbReference type="InterPro" id="IPR029069">
    <property type="entry name" value="HotDog_dom_sf"/>
</dbReference>
<evidence type="ECO:0000259" key="3">
    <source>
        <dbReference type="Pfam" id="PF03061"/>
    </source>
</evidence>
<keyword evidence="2" id="KW-0378">Hydrolase</keyword>
<evidence type="ECO:0000313" key="5">
    <source>
        <dbReference type="RefSeq" id="XP_046588398.1"/>
    </source>
</evidence>
<dbReference type="InterPro" id="IPR006683">
    <property type="entry name" value="Thioestr_dom"/>
</dbReference>
<dbReference type="GeneID" id="107221629"/>
<dbReference type="RefSeq" id="XP_046588398.1">
    <property type="nucleotide sequence ID" value="XM_046732442.1"/>
</dbReference>
<proteinExistence type="inferred from homology"/>
<keyword evidence="4" id="KW-1185">Reference proteome</keyword>
<reference evidence="5" key="1">
    <citation type="submission" date="2025-08" db="UniProtKB">
        <authorList>
            <consortium name="RefSeq"/>
        </authorList>
    </citation>
    <scope>IDENTIFICATION</scope>
    <source>
        <tissue evidence="5">Thorax and Abdomen</tissue>
    </source>
</reference>
<dbReference type="Proteomes" id="UP000829291">
    <property type="component" value="Chromosome 2"/>
</dbReference>